<dbReference type="InterPro" id="IPR007064">
    <property type="entry name" value="Nmd3_N"/>
</dbReference>
<reference evidence="2 3" key="1">
    <citation type="journal article" date="2015" name="Stand. Genomic Sci.">
        <title>Complete genome sequence of and proposal of Thermofilum uzonense sp. nov. a novel hyperthermophilic crenarchaeon and emended description of the genus Thermofilum.</title>
        <authorList>
            <person name="Toshchakov S.V."/>
            <person name="Korzhenkov A.A."/>
            <person name="Samarov N.I."/>
            <person name="Mazunin I.O."/>
            <person name="Mozhey O.I."/>
            <person name="Shmyr I.S."/>
            <person name="Derbikova K.S."/>
            <person name="Taranov E.A."/>
            <person name="Dominova I.N."/>
            <person name="Bonch-Osmolovskaya E.A."/>
            <person name="Patrushev M.V."/>
            <person name="Podosokorskaya O.A."/>
            <person name="Kublanov I.V."/>
        </authorList>
    </citation>
    <scope>NUCLEOTIDE SEQUENCE [LARGE SCALE GENOMIC DNA]</scope>
    <source>
        <strain evidence="2 3">1807-2</strain>
    </source>
</reference>
<dbReference type="GeneID" id="25402127"/>
<dbReference type="RefSeq" id="WP_052884709.1">
    <property type="nucleotide sequence ID" value="NZ_CP009961.1"/>
</dbReference>
<dbReference type="HOGENOM" id="CLU_065087_0_0_2"/>
<dbReference type="KEGG" id="thf:MA03_07810"/>
<dbReference type="PANTHER" id="PTHR12746">
    <property type="entry name" value="NONSENSE-MEDIATED MRNA DECAY PROTEIN 3"/>
    <property type="match status" value="1"/>
</dbReference>
<dbReference type="EMBL" id="CP009961">
    <property type="protein sequence ID" value="AKG39158.1"/>
    <property type="molecule type" value="Genomic_DNA"/>
</dbReference>
<dbReference type="PANTHER" id="PTHR12746:SF2">
    <property type="entry name" value="60S RIBOSOMAL EXPORT PROTEIN NMD3"/>
    <property type="match status" value="1"/>
</dbReference>
<evidence type="ECO:0000259" key="1">
    <source>
        <dbReference type="Pfam" id="PF04981"/>
    </source>
</evidence>
<organism evidence="2 3">
    <name type="scientific">Infirmifilum uzonense</name>
    <dbReference type="NCBI Taxonomy" id="1550241"/>
    <lineage>
        <taxon>Archaea</taxon>
        <taxon>Thermoproteota</taxon>
        <taxon>Thermoprotei</taxon>
        <taxon>Thermofilales</taxon>
        <taxon>Thermofilaceae</taxon>
        <taxon>Infirmifilum</taxon>
    </lineage>
</organism>
<evidence type="ECO:0000313" key="3">
    <source>
        <dbReference type="Proteomes" id="UP000067434"/>
    </source>
</evidence>
<dbReference type="GO" id="GO:0043023">
    <property type="term" value="F:ribosomal large subunit binding"/>
    <property type="evidence" value="ECO:0007669"/>
    <property type="project" value="InterPro"/>
</dbReference>
<protein>
    <recommendedName>
        <fullName evidence="1">Nmd3 N-terminal domain-containing protein</fullName>
    </recommendedName>
</protein>
<gene>
    <name evidence="2" type="ORF">MA03_07810</name>
</gene>
<feature type="domain" description="Nmd3 N-terminal" evidence="1">
    <location>
        <begin position="7"/>
        <end position="237"/>
    </location>
</feature>
<dbReference type="Pfam" id="PF04981">
    <property type="entry name" value="NMD3"/>
    <property type="match status" value="1"/>
</dbReference>
<dbReference type="STRING" id="1550241.MA03_07810"/>
<dbReference type="PATRIC" id="fig|1550241.5.peg.1618"/>
<keyword evidence="3" id="KW-1185">Reference proteome</keyword>
<dbReference type="InterPro" id="IPR039768">
    <property type="entry name" value="Nmd3"/>
</dbReference>
<evidence type="ECO:0000313" key="2">
    <source>
        <dbReference type="EMBL" id="AKG39158.1"/>
    </source>
</evidence>
<name>A0A0F7FIC9_9CREN</name>
<dbReference type="AlphaFoldDB" id="A0A0F7FIC9"/>
<dbReference type="GO" id="GO:0005737">
    <property type="term" value="C:cytoplasm"/>
    <property type="evidence" value="ECO:0007669"/>
    <property type="project" value="TreeGrafter"/>
</dbReference>
<dbReference type="Proteomes" id="UP000067434">
    <property type="component" value="Chromosome"/>
</dbReference>
<sequence>MQRLLICPACGRETDKLVEGLCEDCYRKEHPLLELKSDHVELHVCRICGSLSIRKDKWLSSREDLEEDLEKNISKIARVRGLLREVDIKVSEDLSLIIIKAKGRASNELRSDYVEEHVMKVLTRKTVCEACLGQVSRRKHALIQIRARDQRLGEKRLKEISKIIEDTLTELSTRDPSAVPVEVQQKPEGLDIYFSGYPAARKVAEALSRRMYVEVLETSKLIGVDGSGREKYKRTIRLLLPGFVPGDVVKLDQELYYVSALSQRYVELLNLQRYTKVRLNLTREVTSKMNVVASEEDLAEGLVLSKSGNFLQVLNLRTYETFEVYLEKAEALTMFPVSEKVKILLFGEKIYLIPFQCTPQEVTR</sequence>
<dbReference type="OrthoDB" id="15051at2157"/>
<accession>A0A0F7FIC9</accession>
<proteinExistence type="predicted"/>